<name>A0A0M3KJ06_ANISI</name>
<sequence length="48" mass="4800">MQIPAQRSGLHDISVLSDDAAESIEAAACTASSLTRTGGNDRGGNAIA</sequence>
<dbReference type="AlphaFoldDB" id="A0A0M3KJ06"/>
<evidence type="ECO:0000313" key="2">
    <source>
        <dbReference type="Proteomes" id="UP000267096"/>
    </source>
</evidence>
<accession>A0A0M3KJ06</accession>
<reference evidence="3" key="1">
    <citation type="submission" date="2017-02" db="UniProtKB">
        <authorList>
            <consortium name="WormBaseParasite"/>
        </authorList>
    </citation>
    <scope>IDENTIFICATION</scope>
</reference>
<gene>
    <name evidence="1" type="ORF">ASIM_LOCUS20354</name>
</gene>
<dbReference type="WBParaSite" id="ASIM_0002097801-mRNA-1">
    <property type="protein sequence ID" value="ASIM_0002097801-mRNA-1"/>
    <property type="gene ID" value="ASIM_0002097801"/>
</dbReference>
<keyword evidence="2" id="KW-1185">Reference proteome</keyword>
<evidence type="ECO:0000313" key="1">
    <source>
        <dbReference type="EMBL" id="VDK76196.1"/>
    </source>
</evidence>
<dbReference type="Proteomes" id="UP000267096">
    <property type="component" value="Unassembled WGS sequence"/>
</dbReference>
<evidence type="ECO:0000313" key="3">
    <source>
        <dbReference type="WBParaSite" id="ASIM_0002097801-mRNA-1"/>
    </source>
</evidence>
<proteinExistence type="predicted"/>
<protein>
    <submittedName>
        <fullName evidence="3">PE family protein</fullName>
    </submittedName>
</protein>
<organism evidence="3">
    <name type="scientific">Anisakis simplex</name>
    <name type="common">Herring worm</name>
    <dbReference type="NCBI Taxonomy" id="6269"/>
    <lineage>
        <taxon>Eukaryota</taxon>
        <taxon>Metazoa</taxon>
        <taxon>Ecdysozoa</taxon>
        <taxon>Nematoda</taxon>
        <taxon>Chromadorea</taxon>
        <taxon>Rhabditida</taxon>
        <taxon>Spirurina</taxon>
        <taxon>Ascaridomorpha</taxon>
        <taxon>Ascaridoidea</taxon>
        <taxon>Anisakidae</taxon>
        <taxon>Anisakis</taxon>
        <taxon>Anisakis simplex complex</taxon>
    </lineage>
</organism>
<dbReference type="EMBL" id="UYRR01039360">
    <property type="protein sequence ID" value="VDK76196.1"/>
    <property type="molecule type" value="Genomic_DNA"/>
</dbReference>
<reference evidence="1 2" key="2">
    <citation type="submission" date="2018-11" db="EMBL/GenBank/DDBJ databases">
        <authorList>
            <consortium name="Pathogen Informatics"/>
        </authorList>
    </citation>
    <scope>NUCLEOTIDE SEQUENCE [LARGE SCALE GENOMIC DNA]</scope>
</reference>